<feature type="domain" description="Transposase IS204/IS1001/IS1096/IS1165 DDE" evidence="1">
    <location>
        <begin position="4"/>
        <end position="36"/>
    </location>
</feature>
<protein>
    <submittedName>
        <fullName evidence="2">Transposase</fullName>
    </submittedName>
</protein>
<name>A0ABW1RVU5_9LACO</name>
<evidence type="ECO:0000313" key="2">
    <source>
        <dbReference type="EMBL" id="MFC6179616.1"/>
    </source>
</evidence>
<dbReference type="EMBL" id="JBHSSG010000019">
    <property type="protein sequence ID" value="MFC6179616.1"/>
    <property type="molecule type" value="Genomic_DNA"/>
</dbReference>
<gene>
    <name evidence="2" type="ORF">ACFQGR_09585</name>
</gene>
<dbReference type="RefSeq" id="WP_353939045.1">
    <property type="nucleotide sequence ID" value="NZ_BJDT01000012.1"/>
</dbReference>
<dbReference type="Proteomes" id="UP001596158">
    <property type="component" value="Unassembled WGS sequence"/>
</dbReference>
<proteinExistence type="predicted"/>
<reference evidence="3" key="1">
    <citation type="journal article" date="2019" name="Int. J. Syst. Evol. Microbiol.">
        <title>The Global Catalogue of Microorganisms (GCM) 10K type strain sequencing project: providing services to taxonomists for standard genome sequencing and annotation.</title>
        <authorList>
            <consortium name="The Broad Institute Genomics Platform"/>
            <consortium name="The Broad Institute Genome Sequencing Center for Infectious Disease"/>
            <person name="Wu L."/>
            <person name="Ma J."/>
        </authorList>
    </citation>
    <scope>NUCLEOTIDE SEQUENCE [LARGE SCALE GENOMIC DNA]</scope>
    <source>
        <strain evidence="3">CCM 8924</strain>
    </source>
</reference>
<organism evidence="2 3">
    <name type="scientific">Weissella sagaensis</name>
    <dbReference type="NCBI Taxonomy" id="2559928"/>
    <lineage>
        <taxon>Bacteria</taxon>
        <taxon>Bacillati</taxon>
        <taxon>Bacillota</taxon>
        <taxon>Bacilli</taxon>
        <taxon>Lactobacillales</taxon>
        <taxon>Lactobacillaceae</taxon>
        <taxon>Weissella</taxon>
    </lineage>
</organism>
<comment type="caution">
    <text evidence="2">The sequence shown here is derived from an EMBL/GenBank/DDBJ whole genome shotgun (WGS) entry which is preliminary data.</text>
</comment>
<evidence type="ECO:0000259" key="1">
    <source>
        <dbReference type="Pfam" id="PF01610"/>
    </source>
</evidence>
<dbReference type="Pfam" id="PF01610">
    <property type="entry name" value="DDE_Tnp_ISL3"/>
    <property type="match status" value="1"/>
</dbReference>
<dbReference type="InterPro" id="IPR002560">
    <property type="entry name" value="Transposase_DDE"/>
</dbReference>
<accession>A0ABW1RVU5</accession>
<keyword evidence="3" id="KW-1185">Reference proteome</keyword>
<evidence type="ECO:0000313" key="3">
    <source>
        <dbReference type="Proteomes" id="UP001596158"/>
    </source>
</evidence>
<sequence length="46" mass="5535">MYTFSNRSVEMTNNKIKAIKRIAYSFHNFELFCLRILISFQEGPYL</sequence>